<name>A0A0C3N5R1_PISTI</name>
<evidence type="ECO:0000313" key="3">
    <source>
        <dbReference type="Proteomes" id="UP000054217"/>
    </source>
</evidence>
<organism evidence="2 3">
    <name type="scientific">Pisolithus tinctorius Marx 270</name>
    <dbReference type="NCBI Taxonomy" id="870435"/>
    <lineage>
        <taxon>Eukaryota</taxon>
        <taxon>Fungi</taxon>
        <taxon>Dikarya</taxon>
        <taxon>Basidiomycota</taxon>
        <taxon>Agaricomycotina</taxon>
        <taxon>Agaricomycetes</taxon>
        <taxon>Agaricomycetidae</taxon>
        <taxon>Boletales</taxon>
        <taxon>Sclerodermatineae</taxon>
        <taxon>Pisolithaceae</taxon>
        <taxon>Pisolithus</taxon>
    </lineage>
</organism>
<evidence type="ECO:0000313" key="2">
    <source>
        <dbReference type="EMBL" id="KIN96399.1"/>
    </source>
</evidence>
<reference evidence="3" key="2">
    <citation type="submission" date="2015-01" db="EMBL/GenBank/DDBJ databases">
        <title>Evolutionary Origins and Diversification of the Mycorrhizal Mutualists.</title>
        <authorList>
            <consortium name="DOE Joint Genome Institute"/>
            <consortium name="Mycorrhizal Genomics Consortium"/>
            <person name="Kohler A."/>
            <person name="Kuo A."/>
            <person name="Nagy L.G."/>
            <person name="Floudas D."/>
            <person name="Copeland A."/>
            <person name="Barry K.W."/>
            <person name="Cichocki N."/>
            <person name="Veneault-Fourrey C."/>
            <person name="LaButti K."/>
            <person name="Lindquist E.A."/>
            <person name="Lipzen A."/>
            <person name="Lundell T."/>
            <person name="Morin E."/>
            <person name="Murat C."/>
            <person name="Riley R."/>
            <person name="Ohm R."/>
            <person name="Sun H."/>
            <person name="Tunlid A."/>
            <person name="Henrissat B."/>
            <person name="Grigoriev I.V."/>
            <person name="Hibbett D.S."/>
            <person name="Martin F."/>
        </authorList>
    </citation>
    <scope>NUCLEOTIDE SEQUENCE [LARGE SCALE GENOMIC DNA]</scope>
    <source>
        <strain evidence="3">Marx 270</strain>
    </source>
</reference>
<dbReference type="AlphaFoldDB" id="A0A0C3N5R1"/>
<dbReference type="Proteomes" id="UP000054217">
    <property type="component" value="Unassembled WGS sequence"/>
</dbReference>
<dbReference type="HOGENOM" id="CLU_2185028_0_0_1"/>
<dbReference type="InParanoid" id="A0A0C3N5R1"/>
<dbReference type="EMBL" id="KN832047">
    <property type="protein sequence ID" value="KIN96399.1"/>
    <property type="molecule type" value="Genomic_DNA"/>
</dbReference>
<feature type="compositionally biased region" description="Basic and acidic residues" evidence="1">
    <location>
        <begin position="25"/>
        <end position="42"/>
    </location>
</feature>
<protein>
    <submittedName>
        <fullName evidence="2">Uncharacterized protein</fullName>
    </submittedName>
</protein>
<gene>
    <name evidence="2" type="ORF">M404DRAFT_246283</name>
</gene>
<accession>A0A0C3N5R1</accession>
<feature type="region of interest" description="Disordered" evidence="1">
    <location>
        <begin position="25"/>
        <end position="77"/>
    </location>
</feature>
<sequence>MGGKGAVVKFVFRVFVAHQHDVNQRRFSVESDAAHHSPRGNENRQPLTSHPNWKETHSGDVRSAQFGGQAPKPQIISPEFDRTVWSSAKLFTTCKSSLDPNSPSDSLTS</sequence>
<reference evidence="2 3" key="1">
    <citation type="submission" date="2014-04" db="EMBL/GenBank/DDBJ databases">
        <authorList>
            <consortium name="DOE Joint Genome Institute"/>
            <person name="Kuo A."/>
            <person name="Kohler A."/>
            <person name="Costa M.D."/>
            <person name="Nagy L.G."/>
            <person name="Floudas D."/>
            <person name="Copeland A."/>
            <person name="Barry K.W."/>
            <person name="Cichocki N."/>
            <person name="Veneault-Fourrey C."/>
            <person name="LaButti K."/>
            <person name="Lindquist E.A."/>
            <person name="Lipzen A."/>
            <person name="Lundell T."/>
            <person name="Morin E."/>
            <person name="Murat C."/>
            <person name="Sun H."/>
            <person name="Tunlid A."/>
            <person name="Henrissat B."/>
            <person name="Grigoriev I.V."/>
            <person name="Hibbett D.S."/>
            <person name="Martin F."/>
            <person name="Nordberg H.P."/>
            <person name="Cantor M.N."/>
            <person name="Hua S.X."/>
        </authorList>
    </citation>
    <scope>NUCLEOTIDE SEQUENCE [LARGE SCALE GENOMIC DNA]</scope>
    <source>
        <strain evidence="2 3">Marx 270</strain>
    </source>
</reference>
<evidence type="ECO:0000256" key="1">
    <source>
        <dbReference type="SAM" id="MobiDB-lite"/>
    </source>
</evidence>
<keyword evidence="3" id="KW-1185">Reference proteome</keyword>
<proteinExistence type="predicted"/>